<evidence type="ECO:0000313" key="13">
    <source>
        <dbReference type="RefSeq" id="XP_002739098.1"/>
    </source>
</evidence>
<keyword evidence="5 8" id="KW-0067">ATP-binding</keyword>
<dbReference type="PROSITE" id="PS00108">
    <property type="entry name" value="PROTEIN_KINASE_ST"/>
    <property type="match status" value="1"/>
</dbReference>
<comment type="similarity">
    <text evidence="9">Belongs to the protein kinase superfamily.</text>
</comment>
<evidence type="ECO:0000256" key="9">
    <source>
        <dbReference type="RuleBase" id="RU000304"/>
    </source>
</evidence>
<dbReference type="PROSITE" id="PS50011">
    <property type="entry name" value="PROTEIN_KINASE_DOM"/>
    <property type="match status" value="1"/>
</dbReference>
<evidence type="ECO:0000256" key="7">
    <source>
        <dbReference type="ARBA" id="ARBA00048679"/>
    </source>
</evidence>
<name>A0ABM0GWU8_SACKO</name>
<dbReference type="Gene3D" id="1.10.510.10">
    <property type="entry name" value="Transferase(Phosphotransferase) domain 1"/>
    <property type="match status" value="1"/>
</dbReference>
<dbReference type="InterPro" id="IPR017441">
    <property type="entry name" value="Protein_kinase_ATP_BS"/>
</dbReference>
<evidence type="ECO:0000256" key="6">
    <source>
        <dbReference type="ARBA" id="ARBA00047899"/>
    </source>
</evidence>
<comment type="catalytic activity">
    <reaction evidence="6">
        <text>L-threonyl-[protein] + ATP = O-phospho-L-threonyl-[protein] + ADP + H(+)</text>
        <dbReference type="Rhea" id="RHEA:46608"/>
        <dbReference type="Rhea" id="RHEA-COMP:11060"/>
        <dbReference type="Rhea" id="RHEA-COMP:11605"/>
        <dbReference type="ChEBI" id="CHEBI:15378"/>
        <dbReference type="ChEBI" id="CHEBI:30013"/>
        <dbReference type="ChEBI" id="CHEBI:30616"/>
        <dbReference type="ChEBI" id="CHEBI:61977"/>
        <dbReference type="ChEBI" id="CHEBI:456216"/>
        <dbReference type="EC" id="2.7.11.1"/>
    </reaction>
</comment>
<keyword evidence="1 9" id="KW-0723">Serine/threonine-protein kinase</keyword>
<sequence>MAGKRTGSAERQIPHTRIEDESVIEETYVLGEILGQGSFGVVREATRKEDGTKWAIKKINKEKAGSSAIKLLEREVTILKRVNHIHIIHLEEIFETAKRTYLIMELCNGGELQTLFRERQCFTEDDTRIVIKRLASAISYLHKHDIVHRDIKLENILLSSDPKCPEDNLFIKVTDFGLSVVKGNVNSALQTFCGTPIYMAPEVIKGHPYTQQCDVWSMGIIAYTLMCGSPPFTGNDEDSLYDNIKKGELDFSQGVWPSVSDAAKDAIQSMLTVDTAHRKGAWEILDHHWITGEGTARLNVLDLMNQFKEEMRLEKEGQVNGENNNNPQKSADANGHAKTDKIKQTGTKSPSTSSDTRKGSLTGSKKISGKHTSTTTKSGASNGPPKNPGRSSSTAVPATQKTSSRPRATAMTGTPNSKSTGKTGSGGKPSSPKSSTVTSKPTTNKKNVTRQPLGSH</sequence>
<evidence type="ECO:0000259" key="11">
    <source>
        <dbReference type="PROSITE" id="PS50011"/>
    </source>
</evidence>
<evidence type="ECO:0000256" key="3">
    <source>
        <dbReference type="ARBA" id="ARBA00022741"/>
    </source>
</evidence>
<dbReference type="InterPro" id="IPR008271">
    <property type="entry name" value="Ser/Thr_kinase_AS"/>
</dbReference>
<feature type="compositionally biased region" description="Polar residues" evidence="10">
    <location>
        <begin position="389"/>
        <end position="406"/>
    </location>
</feature>
<feature type="binding site" evidence="8">
    <location>
        <position position="58"/>
    </location>
    <ligand>
        <name>ATP</name>
        <dbReference type="ChEBI" id="CHEBI:30616"/>
    </ligand>
</feature>
<gene>
    <name evidence="13" type="primary">LOC100366873</name>
</gene>
<dbReference type="Pfam" id="PF00069">
    <property type="entry name" value="Pkinase"/>
    <property type="match status" value="1"/>
</dbReference>
<feature type="region of interest" description="Disordered" evidence="10">
    <location>
        <begin position="316"/>
        <end position="456"/>
    </location>
</feature>
<feature type="compositionally biased region" description="Polar residues" evidence="10">
    <location>
        <begin position="344"/>
        <end position="354"/>
    </location>
</feature>
<dbReference type="RefSeq" id="XP_002739098.1">
    <property type="nucleotide sequence ID" value="XM_002739052.2"/>
</dbReference>
<dbReference type="SUPFAM" id="SSF56112">
    <property type="entry name" value="Protein kinase-like (PK-like)"/>
    <property type="match status" value="1"/>
</dbReference>
<dbReference type="InterPro" id="IPR030616">
    <property type="entry name" value="Aur-like"/>
</dbReference>
<dbReference type="InterPro" id="IPR000719">
    <property type="entry name" value="Prot_kinase_dom"/>
</dbReference>
<dbReference type="Proteomes" id="UP000694865">
    <property type="component" value="Unplaced"/>
</dbReference>
<dbReference type="PROSITE" id="PS00107">
    <property type="entry name" value="PROTEIN_KINASE_ATP"/>
    <property type="match status" value="1"/>
</dbReference>
<keyword evidence="12" id="KW-1185">Reference proteome</keyword>
<feature type="compositionally biased region" description="Polar residues" evidence="10">
    <location>
        <begin position="320"/>
        <end position="331"/>
    </location>
</feature>
<keyword evidence="3 8" id="KW-0547">Nucleotide-binding</keyword>
<keyword evidence="4" id="KW-0418">Kinase</keyword>
<dbReference type="InterPro" id="IPR011009">
    <property type="entry name" value="Kinase-like_dom_sf"/>
</dbReference>
<evidence type="ECO:0000313" key="12">
    <source>
        <dbReference type="Proteomes" id="UP000694865"/>
    </source>
</evidence>
<feature type="compositionally biased region" description="Low complexity" evidence="10">
    <location>
        <begin position="412"/>
        <end position="446"/>
    </location>
</feature>
<evidence type="ECO:0000256" key="2">
    <source>
        <dbReference type="ARBA" id="ARBA00022679"/>
    </source>
</evidence>
<evidence type="ECO:0000256" key="5">
    <source>
        <dbReference type="ARBA" id="ARBA00022840"/>
    </source>
</evidence>
<evidence type="ECO:0000256" key="1">
    <source>
        <dbReference type="ARBA" id="ARBA00022527"/>
    </source>
</evidence>
<keyword evidence="2" id="KW-0808">Transferase</keyword>
<accession>A0ABM0GWU8</accession>
<feature type="compositionally biased region" description="Low complexity" evidence="10">
    <location>
        <begin position="362"/>
        <end position="381"/>
    </location>
</feature>
<reference evidence="13" key="1">
    <citation type="submission" date="2025-08" db="UniProtKB">
        <authorList>
            <consortium name="RefSeq"/>
        </authorList>
    </citation>
    <scope>IDENTIFICATION</scope>
    <source>
        <tissue evidence="13">Testes</tissue>
    </source>
</reference>
<comment type="catalytic activity">
    <reaction evidence="7">
        <text>L-seryl-[protein] + ATP = O-phospho-L-seryl-[protein] + ADP + H(+)</text>
        <dbReference type="Rhea" id="RHEA:17989"/>
        <dbReference type="Rhea" id="RHEA-COMP:9863"/>
        <dbReference type="Rhea" id="RHEA-COMP:11604"/>
        <dbReference type="ChEBI" id="CHEBI:15378"/>
        <dbReference type="ChEBI" id="CHEBI:29999"/>
        <dbReference type="ChEBI" id="CHEBI:30616"/>
        <dbReference type="ChEBI" id="CHEBI:83421"/>
        <dbReference type="ChEBI" id="CHEBI:456216"/>
        <dbReference type="EC" id="2.7.11.1"/>
    </reaction>
</comment>
<evidence type="ECO:0000256" key="4">
    <source>
        <dbReference type="ARBA" id="ARBA00022777"/>
    </source>
</evidence>
<dbReference type="PANTHER" id="PTHR24350">
    <property type="entry name" value="SERINE/THREONINE-PROTEIN KINASE IAL-RELATED"/>
    <property type="match status" value="1"/>
</dbReference>
<organism evidence="12 13">
    <name type="scientific">Saccoglossus kowalevskii</name>
    <name type="common">Acorn worm</name>
    <dbReference type="NCBI Taxonomy" id="10224"/>
    <lineage>
        <taxon>Eukaryota</taxon>
        <taxon>Metazoa</taxon>
        <taxon>Hemichordata</taxon>
        <taxon>Enteropneusta</taxon>
        <taxon>Harrimaniidae</taxon>
        <taxon>Saccoglossus</taxon>
    </lineage>
</organism>
<evidence type="ECO:0000256" key="10">
    <source>
        <dbReference type="SAM" id="MobiDB-lite"/>
    </source>
</evidence>
<protein>
    <submittedName>
        <fullName evidence="13">Serine/threonine-protein kinase 33-like</fullName>
    </submittedName>
</protein>
<feature type="domain" description="Protein kinase" evidence="11">
    <location>
        <begin position="28"/>
        <end position="290"/>
    </location>
</feature>
<evidence type="ECO:0000256" key="8">
    <source>
        <dbReference type="PROSITE-ProRule" id="PRU10141"/>
    </source>
</evidence>
<dbReference type="GeneID" id="100366873"/>
<proteinExistence type="inferred from homology"/>
<dbReference type="SMART" id="SM00220">
    <property type="entry name" value="S_TKc"/>
    <property type="match status" value="1"/>
</dbReference>